<dbReference type="Pfam" id="PF00856">
    <property type="entry name" value="SET"/>
    <property type="match status" value="1"/>
</dbReference>
<evidence type="ECO:0000313" key="3">
    <source>
        <dbReference type="EMBL" id="CAK9213451.1"/>
    </source>
</evidence>
<name>A0ABP0U674_9BRYO</name>
<feature type="domain" description="SET" evidence="2">
    <location>
        <begin position="1"/>
        <end position="247"/>
    </location>
</feature>
<evidence type="ECO:0000259" key="2">
    <source>
        <dbReference type="PROSITE" id="PS50280"/>
    </source>
</evidence>
<dbReference type="EMBL" id="OZ019911">
    <property type="protein sequence ID" value="CAK9213451.1"/>
    <property type="molecule type" value="Genomic_DNA"/>
</dbReference>
<evidence type="ECO:0000313" key="4">
    <source>
        <dbReference type="Proteomes" id="UP001497512"/>
    </source>
</evidence>
<dbReference type="Proteomes" id="UP001497512">
    <property type="component" value="Chromosome 19"/>
</dbReference>
<dbReference type="SUPFAM" id="SSF82199">
    <property type="entry name" value="SET domain"/>
    <property type="match status" value="1"/>
</dbReference>
<reference evidence="3" key="1">
    <citation type="submission" date="2024-02" db="EMBL/GenBank/DDBJ databases">
        <authorList>
            <consortium name="ELIXIR-Norway"/>
            <consortium name="Elixir Norway"/>
        </authorList>
    </citation>
    <scope>NUCLEOTIDE SEQUENCE</scope>
</reference>
<feature type="compositionally biased region" description="Basic and acidic residues" evidence="1">
    <location>
        <begin position="290"/>
        <end position="312"/>
    </location>
</feature>
<accession>A0ABP0U674</accession>
<dbReference type="InterPro" id="IPR044238">
    <property type="entry name" value="ASHR2-like"/>
</dbReference>
<dbReference type="Gene3D" id="1.10.220.160">
    <property type="match status" value="1"/>
</dbReference>
<dbReference type="SMART" id="SM00317">
    <property type="entry name" value="SET"/>
    <property type="match status" value="1"/>
</dbReference>
<dbReference type="Gene3D" id="2.170.270.10">
    <property type="entry name" value="SET domain"/>
    <property type="match status" value="1"/>
</dbReference>
<dbReference type="PANTHER" id="PTHR47420:SF3">
    <property type="entry name" value="HISTONE-LYSINE N-METHYLTRANSFERASE ASHR2"/>
    <property type="match status" value="1"/>
</dbReference>
<dbReference type="Gene3D" id="6.10.140.2220">
    <property type="match status" value="1"/>
</dbReference>
<feature type="region of interest" description="Disordered" evidence="1">
    <location>
        <begin position="279"/>
        <end position="322"/>
    </location>
</feature>
<gene>
    <name evidence="3" type="ORF">CSSPTR1EN2_LOCUS11743</name>
</gene>
<proteinExistence type="predicted"/>
<protein>
    <recommendedName>
        <fullName evidence="2">SET domain-containing protein</fullName>
    </recommendedName>
</protein>
<evidence type="ECO:0000256" key="1">
    <source>
        <dbReference type="SAM" id="MobiDB-lite"/>
    </source>
</evidence>
<dbReference type="PROSITE" id="PS50280">
    <property type="entry name" value="SET"/>
    <property type="match status" value="1"/>
</dbReference>
<dbReference type="CDD" id="cd20071">
    <property type="entry name" value="SET_SMYD"/>
    <property type="match status" value="1"/>
</dbReference>
<dbReference type="PANTHER" id="PTHR47420">
    <property type="entry name" value="HISTONE-LYSINE N-METHYLTRANSFERASE ASHR2"/>
    <property type="match status" value="1"/>
</dbReference>
<dbReference type="InterPro" id="IPR001214">
    <property type="entry name" value="SET_dom"/>
</dbReference>
<feature type="compositionally biased region" description="Acidic residues" evidence="1">
    <location>
        <begin position="313"/>
        <end position="322"/>
    </location>
</feature>
<keyword evidence="4" id="KW-1185">Reference proteome</keyword>
<dbReference type="InterPro" id="IPR046341">
    <property type="entry name" value="SET_dom_sf"/>
</dbReference>
<organism evidence="3 4">
    <name type="scientific">Sphagnum troendelagicum</name>
    <dbReference type="NCBI Taxonomy" id="128251"/>
    <lineage>
        <taxon>Eukaryota</taxon>
        <taxon>Viridiplantae</taxon>
        <taxon>Streptophyta</taxon>
        <taxon>Embryophyta</taxon>
        <taxon>Bryophyta</taxon>
        <taxon>Sphagnophytina</taxon>
        <taxon>Sphagnopsida</taxon>
        <taxon>Sphagnales</taxon>
        <taxon>Sphagnaceae</taxon>
        <taxon>Sphagnum</taxon>
    </lineage>
</organism>
<sequence>MALKEEQLEGRGRGMVAARALRGGEELLCETPLLVYQDEEAANTNTFCSHCLCFLESRGKPITQCPSCTSVFCSSRCLQSESHNHRLCKALSHLKTSDLKSDNRTLARFLIAAYNLALELPASFQILMSLEGMEFVDDNVHDLHDFLIEALHGSDVDPLGFSVDLTGALLAKDACNAFGLMAPSCESGERKMRGYAIYNRSSLFNHDCLPNACRFEYIDKPGNSNLDVHIRALHDIEEGTEICISYFPINWTFGDRQKKLEEEYGFQCECDRCRVEKDWSDGEDEDNEDAAVKGKPLEDAERTSKGKAKNQEATDEADEDDDDDFGHAMFFVKYLCPVDDCGGTMAPLSPKHSHMRSGAAVGPMECNYCGHLRTEEEFLHDLEEHKLLDDD</sequence>